<dbReference type="STRING" id="57577.A0A2K3N0W1"/>
<dbReference type="Pfam" id="PF04059">
    <property type="entry name" value="RRM_2"/>
    <property type="match status" value="1"/>
</dbReference>
<reference evidence="2 3" key="1">
    <citation type="journal article" date="2014" name="Am. J. Bot.">
        <title>Genome assembly and annotation for red clover (Trifolium pratense; Fabaceae).</title>
        <authorList>
            <person name="Istvanek J."/>
            <person name="Jaros M."/>
            <person name="Krenek A."/>
            <person name="Repkova J."/>
        </authorList>
    </citation>
    <scope>NUCLEOTIDE SEQUENCE [LARGE SCALE GENOMIC DNA]</scope>
    <source>
        <strain evidence="3">cv. Tatra</strain>
        <tissue evidence="2">Young leaves</tissue>
    </source>
</reference>
<protein>
    <submittedName>
        <fullName evidence="2">Protein terminal ear1-like</fullName>
    </submittedName>
</protein>
<dbReference type="Proteomes" id="UP000236291">
    <property type="component" value="Unassembled WGS sequence"/>
</dbReference>
<reference evidence="2 3" key="2">
    <citation type="journal article" date="2017" name="Front. Plant Sci.">
        <title>Gene Classification and Mining of Molecular Markers Useful in Red Clover (Trifolium pratense) Breeding.</title>
        <authorList>
            <person name="Istvanek J."/>
            <person name="Dluhosova J."/>
            <person name="Dluhos P."/>
            <person name="Patkova L."/>
            <person name="Nedelnik J."/>
            <person name="Repkova J."/>
        </authorList>
    </citation>
    <scope>NUCLEOTIDE SEQUENCE [LARGE SCALE GENOMIC DNA]</scope>
    <source>
        <strain evidence="3">cv. Tatra</strain>
        <tissue evidence="2">Young leaves</tissue>
    </source>
</reference>
<dbReference type="InterPro" id="IPR035979">
    <property type="entry name" value="RBD_domain_sf"/>
</dbReference>
<sequence length="308" mass="36359">MVSTVTGLNADAPEFHPNNKIHSHNHFLTNKLLPKHQLFYTTCPPPTLVFYPNTNKHPFYSPFRYQLTKSEPKPNYFHFPTGMEKNELQTVETSSSKKVIDDRRFRLKSRLEWRVKGESKDHHKTRVVSHDEQFRHYFRDVHHRRNRRCRFPIVPVRPDGEETTVMIKNIPSKYNRDMLVNFLENHCMVENAKENEIGEESTFAFDFVYLPIDFRTGFNKGYAFVNFTKAIAAWKFLLTASKKKWELFLSDKIRDVVAARLQGFENLVHHFESMNFPCASDEVLPLCFSPPRDGMIKGNQWTIGRLRY</sequence>
<dbReference type="InterPro" id="IPR012677">
    <property type="entry name" value="Nucleotide-bd_a/b_plait_sf"/>
</dbReference>
<organism evidence="2 3">
    <name type="scientific">Trifolium pratense</name>
    <name type="common">Red clover</name>
    <dbReference type="NCBI Taxonomy" id="57577"/>
    <lineage>
        <taxon>Eukaryota</taxon>
        <taxon>Viridiplantae</taxon>
        <taxon>Streptophyta</taxon>
        <taxon>Embryophyta</taxon>
        <taxon>Tracheophyta</taxon>
        <taxon>Spermatophyta</taxon>
        <taxon>Magnoliopsida</taxon>
        <taxon>eudicotyledons</taxon>
        <taxon>Gunneridae</taxon>
        <taxon>Pentapetalae</taxon>
        <taxon>rosids</taxon>
        <taxon>fabids</taxon>
        <taxon>Fabales</taxon>
        <taxon>Fabaceae</taxon>
        <taxon>Papilionoideae</taxon>
        <taxon>50 kb inversion clade</taxon>
        <taxon>NPAAA clade</taxon>
        <taxon>Hologalegina</taxon>
        <taxon>IRL clade</taxon>
        <taxon>Trifolieae</taxon>
        <taxon>Trifolium</taxon>
    </lineage>
</organism>
<dbReference type="GO" id="GO:0003676">
    <property type="term" value="F:nucleic acid binding"/>
    <property type="evidence" value="ECO:0007669"/>
    <property type="project" value="InterPro"/>
</dbReference>
<comment type="caution">
    <text evidence="2">The sequence shown here is derived from an EMBL/GenBank/DDBJ whole genome shotgun (WGS) entry which is preliminary data.</text>
</comment>
<evidence type="ECO:0000313" key="2">
    <source>
        <dbReference type="EMBL" id="PNX96695.1"/>
    </source>
</evidence>
<accession>A0A2K3N0W1</accession>
<dbReference type="Gene3D" id="3.30.70.330">
    <property type="match status" value="1"/>
</dbReference>
<evidence type="ECO:0000259" key="1">
    <source>
        <dbReference type="Pfam" id="PF04059"/>
    </source>
</evidence>
<dbReference type="InterPro" id="IPR007201">
    <property type="entry name" value="Mei2-like_Rrm_C"/>
</dbReference>
<name>A0A2K3N0W1_TRIPR</name>
<evidence type="ECO:0000313" key="3">
    <source>
        <dbReference type="Proteomes" id="UP000236291"/>
    </source>
</evidence>
<feature type="domain" description="Mei2-like C-terminal RNA recognition motif" evidence="1">
    <location>
        <begin position="163"/>
        <end position="271"/>
    </location>
</feature>
<proteinExistence type="predicted"/>
<dbReference type="SUPFAM" id="SSF54928">
    <property type="entry name" value="RNA-binding domain, RBD"/>
    <property type="match status" value="1"/>
</dbReference>
<dbReference type="AlphaFoldDB" id="A0A2K3N0W1"/>
<dbReference type="EMBL" id="ASHM01014763">
    <property type="protein sequence ID" value="PNX96695.1"/>
    <property type="molecule type" value="Genomic_DNA"/>
</dbReference>
<gene>
    <name evidence="2" type="ORF">L195_g019907</name>
</gene>